<evidence type="ECO:0000313" key="10">
    <source>
        <dbReference type="Proteomes" id="UP000199527"/>
    </source>
</evidence>
<comment type="pathway">
    <text evidence="7">Isoprenoid biosynthesis; isopentenyl diphosphate biosynthesis via DXP pathway; isopentenyl diphosphate from 1-deoxy-D-xylulose 5-phosphate: step 3/6.</text>
</comment>
<gene>
    <name evidence="7" type="primary">ispE</name>
    <name evidence="9" type="ORF">SAMN04488540_104310</name>
</gene>
<name>A0A1G8QII4_9GAMM</name>
<accession>A0A1G8QII4</accession>
<dbReference type="AlphaFoldDB" id="A0A1G8QII4"/>
<proteinExistence type="inferred from homology"/>
<feature type="binding site" evidence="7">
    <location>
        <begin position="96"/>
        <end position="106"/>
    </location>
    <ligand>
        <name>ATP</name>
        <dbReference type="ChEBI" id="CHEBI:30616"/>
    </ligand>
</feature>
<dbReference type="GO" id="GO:0016114">
    <property type="term" value="P:terpenoid biosynthetic process"/>
    <property type="evidence" value="ECO:0007669"/>
    <property type="project" value="UniProtKB-UniRule"/>
</dbReference>
<organism evidence="9 10">
    <name type="scientific">Ferrimonas sediminum</name>
    <dbReference type="NCBI Taxonomy" id="718193"/>
    <lineage>
        <taxon>Bacteria</taxon>
        <taxon>Pseudomonadati</taxon>
        <taxon>Pseudomonadota</taxon>
        <taxon>Gammaproteobacteria</taxon>
        <taxon>Alteromonadales</taxon>
        <taxon>Ferrimonadaceae</taxon>
        <taxon>Ferrimonas</taxon>
    </lineage>
</organism>
<dbReference type="Pfam" id="PF00288">
    <property type="entry name" value="GHMP_kinases_N"/>
    <property type="match status" value="1"/>
</dbReference>
<dbReference type="NCBIfam" id="TIGR00154">
    <property type="entry name" value="ispE"/>
    <property type="match status" value="1"/>
</dbReference>
<reference evidence="10" key="1">
    <citation type="submission" date="2016-10" db="EMBL/GenBank/DDBJ databases">
        <authorList>
            <person name="Varghese N."/>
            <person name="Submissions S."/>
        </authorList>
    </citation>
    <scope>NUCLEOTIDE SEQUENCE [LARGE SCALE GENOMIC DNA]</scope>
    <source>
        <strain evidence="10">DSM 23317</strain>
    </source>
</reference>
<keyword evidence="4 7" id="KW-0418">Kinase</keyword>
<comment type="similarity">
    <text evidence="7">Belongs to the GHMP kinase family. IspE subfamily.</text>
</comment>
<dbReference type="PANTHER" id="PTHR43527">
    <property type="entry name" value="4-DIPHOSPHOCYTIDYL-2-C-METHYL-D-ERYTHRITOL KINASE, CHLOROPLASTIC"/>
    <property type="match status" value="1"/>
</dbReference>
<feature type="active site" evidence="7">
    <location>
        <position position="13"/>
    </location>
</feature>
<evidence type="ECO:0000256" key="7">
    <source>
        <dbReference type="HAMAP-Rule" id="MF_00061"/>
    </source>
</evidence>
<dbReference type="InterPro" id="IPR014721">
    <property type="entry name" value="Ribsml_uS5_D2-typ_fold_subgr"/>
</dbReference>
<sequence>MPTSSRNWPAPAKLNLFLHINGRRQDGYHELQSLFQFVDHCDQLHFRARRDDGITLSPAIDGVANDDNLIVRAARLLQRHCDCPFGADIELEKVLPMGGGLGGGSSNAATTLVALNRLWQLNLSEDELAELGLSLGADVPVFVRGLAAVADGVGEILRPVEIDQPWYLVVAPNVAVSTAEIFQAPELTRNSPKLAQPELRPSQWHNDCVGAVIQRYGQVANALGWLIQYAPSQMTGTGSCIFGTFSSQEEALVALADLPDEWRGFVARGCNRSPLLDRALQP</sequence>
<dbReference type="RefSeq" id="WP_090364290.1">
    <property type="nucleotide sequence ID" value="NZ_FNEM01000004.1"/>
</dbReference>
<comment type="catalytic activity">
    <reaction evidence="7">
        <text>4-CDP-2-C-methyl-D-erythritol + ATP = 4-CDP-2-C-methyl-D-erythritol 2-phosphate + ADP + H(+)</text>
        <dbReference type="Rhea" id="RHEA:18437"/>
        <dbReference type="ChEBI" id="CHEBI:15378"/>
        <dbReference type="ChEBI" id="CHEBI:30616"/>
        <dbReference type="ChEBI" id="CHEBI:57823"/>
        <dbReference type="ChEBI" id="CHEBI:57919"/>
        <dbReference type="ChEBI" id="CHEBI:456216"/>
        <dbReference type="EC" id="2.7.1.148"/>
    </reaction>
</comment>
<feature type="active site" evidence="7">
    <location>
        <position position="138"/>
    </location>
</feature>
<evidence type="ECO:0000313" key="9">
    <source>
        <dbReference type="EMBL" id="SDJ04527.1"/>
    </source>
</evidence>
<evidence type="ECO:0000256" key="3">
    <source>
        <dbReference type="ARBA" id="ARBA00022741"/>
    </source>
</evidence>
<dbReference type="PIRSF" id="PIRSF010376">
    <property type="entry name" value="IspE"/>
    <property type="match status" value="1"/>
</dbReference>
<dbReference type="PANTHER" id="PTHR43527:SF2">
    <property type="entry name" value="4-DIPHOSPHOCYTIDYL-2-C-METHYL-D-ERYTHRITOL KINASE, CHLOROPLASTIC"/>
    <property type="match status" value="1"/>
</dbReference>
<dbReference type="GO" id="GO:0005524">
    <property type="term" value="F:ATP binding"/>
    <property type="evidence" value="ECO:0007669"/>
    <property type="project" value="UniProtKB-UniRule"/>
</dbReference>
<keyword evidence="5 7" id="KW-0067">ATP-binding</keyword>
<dbReference type="SUPFAM" id="SSF54211">
    <property type="entry name" value="Ribosomal protein S5 domain 2-like"/>
    <property type="match status" value="1"/>
</dbReference>
<dbReference type="EC" id="2.7.1.148" evidence="7"/>
<dbReference type="EMBL" id="FNEM01000004">
    <property type="protein sequence ID" value="SDJ04527.1"/>
    <property type="molecule type" value="Genomic_DNA"/>
</dbReference>
<evidence type="ECO:0000259" key="8">
    <source>
        <dbReference type="Pfam" id="PF00288"/>
    </source>
</evidence>
<dbReference type="SUPFAM" id="SSF55060">
    <property type="entry name" value="GHMP Kinase, C-terminal domain"/>
    <property type="match status" value="1"/>
</dbReference>
<dbReference type="InterPro" id="IPR004424">
    <property type="entry name" value="IspE"/>
</dbReference>
<dbReference type="Proteomes" id="UP000199527">
    <property type="component" value="Unassembled WGS sequence"/>
</dbReference>
<dbReference type="Gene3D" id="3.30.70.890">
    <property type="entry name" value="GHMP kinase, C-terminal domain"/>
    <property type="match status" value="1"/>
</dbReference>
<evidence type="ECO:0000256" key="4">
    <source>
        <dbReference type="ARBA" id="ARBA00022777"/>
    </source>
</evidence>
<dbReference type="Gene3D" id="3.30.230.10">
    <property type="match status" value="1"/>
</dbReference>
<evidence type="ECO:0000256" key="6">
    <source>
        <dbReference type="ARBA" id="ARBA00023229"/>
    </source>
</evidence>
<evidence type="ECO:0000256" key="2">
    <source>
        <dbReference type="ARBA" id="ARBA00022679"/>
    </source>
</evidence>
<dbReference type="GO" id="GO:0050515">
    <property type="term" value="F:4-(cytidine 5'-diphospho)-2-C-methyl-D-erythritol kinase activity"/>
    <property type="evidence" value="ECO:0007669"/>
    <property type="project" value="UniProtKB-UniRule"/>
</dbReference>
<dbReference type="HAMAP" id="MF_00061">
    <property type="entry name" value="IspE"/>
    <property type="match status" value="1"/>
</dbReference>
<dbReference type="InterPro" id="IPR036554">
    <property type="entry name" value="GHMP_kinase_C_sf"/>
</dbReference>
<evidence type="ECO:0000256" key="5">
    <source>
        <dbReference type="ARBA" id="ARBA00022840"/>
    </source>
</evidence>
<evidence type="ECO:0000256" key="1">
    <source>
        <dbReference type="ARBA" id="ARBA00017473"/>
    </source>
</evidence>
<feature type="domain" description="GHMP kinase N-terminal" evidence="8">
    <location>
        <begin position="68"/>
        <end position="145"/>
    </location>
</feature>
<dbReference type="GO" id="GO:0019288">
    <property type="term" value="P:isopentenyl diphosphate biosynthetic process, methylerythritol 4-phosphate pathway"/>
    <property type="evidence" value="ECO:0007669"/>
    <property type="project" value="UniProtKB-UniRule"/>
</dbReference>
<protein>
    <recommendedName>
        <fullName evidence="1 7">4-diphosphocytidyl-2-C-methyl-D-erythritol kinase</fullName>
        <shortName evidence="7">CMK</shortName>
        <ecNumber evidence="7">2.7.1.148</ecNumber>
    </recommendedName>
    <alternativeName>
        <fullName evidence="7">4-(cytidine-5'-diphospho)-2-C-methyl-D-erythritol kinase</fullName>
    </alternativeName>
</protein>
<dbReference type="InterPro" id="IPR020568">
    <property type="entry name" value="Ribosomal_Su5_D2-typ_SF"/>
</dbReference>
<dbReference type="UniPathway" id="UPA00056">
    <property type="reaction ID" value="UER00094"/>
</dbReference>
<keyword evidence="3 7" id="KW-0547">Nucleotide-binding</keyword>
<dbReference type="FunFam" id="3.30.230.10:FF:000022">
    <property type="entry name" value="4-diphosphocytidyl-2-C-methyl-D-erythritol kinase"/>
    <property type="match status" value="1"/>
</dbReference>
<keyword evidence="10" id="KW-1185">Reference proteome</keyword>
<dbReference type="InterPro" id="IPR006204">
    <property type="entry name" value="GHMP_kinase_N_dom"/>
</dbReference>
<comment type="function">
    <text evidence="7">Catalyzes the phosphorylation of the position 2 hydroxy group of 4-diphosphocytidyl-2C-methyl-D-erythritol.</text>
</comment>
<keyword evidence="2 7" id="KW-0808">Transferase</keyword>
<dbReference type="OrthoDB" id="9809438at2"/>
<keyword evidence="6 7" id="KW-0414">Isoprene biosynthesis</keyword>